<sequence>MAKISTLNEENYSGGYDGGSSASDEVSWIKHASTQKSLRLRICTLGGRRRHRIQACEFLRHVSVTMENWRQVLSSGRNWKDVQTRMSLYRRRNKGHWNDLS</sequence>
<keyword evidence="3" id="KW-1185">Reference proteome</keyword>
<organism evidence="2 3">
    <name type="scientific">Brassica cretica</name>
    <name type="common">Mustard</name>
    <dbReference type="NCBI Taxonomy" id="69181"/>
    <lineage>
        <taxon>Eukaryota</taxon>
        <taxon>Viridiplantae</taxon>
        <taxon>Streptophyta</taxon>
        <taxon>Embryophyta</taxon>
        <taxon>Tracheophyta</taxon>
        <taxon>Spermatophyta</taxon>
        <taxon>Magnoliopsida</taxon>
        <taxon>eudicotyledons</taxon>
        <taxon>Gunneridae</taxon>
        <taxon>Pentapetalae</taxon>
        <taxon>rosids</taxon>
        <taxon>malvids</taxon>
        <taxon>Brassicales</taxon>
        <taxon>Brassicaceae</taxon>
        <taxon>Brassiceae</taxon>
        <taxon>Brassica</taxon>
    </lineage>
</organism>
<evidence type="ECO:0000256" key="1">
    <source>
        <dbReference type="SAM" id="MobiDB-lite"/>
    </source>
</evidence>
<protein>
    <submittedName>
        <fullName evidence="2">Uncharacterized protein</fullName>
    </submittedName>
</protein>
<feature type="compositionally biased region" description="Polar residues" evidence="1">
    <location>
        <begin position="1"/>
        <end position="11"/>
    </location>
</feature>
<reference evidence="2 3" key="1">
    <citation type="journal article" date="2020" name="BMC Genomics">
        <title>Intraspecific diversification of the crop wild relative Brassica cretica Lam. using demographic model selection.</title>
        <authorList>
            <person name="Kioukis A."/>
            <person name="Michalopoulou V.A."/>
            <person name="Briers L."/>
            <person name="Pirintsos S."/>
            <person name="Studholme D.J."/>
            <person name="Pavlidis P."/>
            <person name="Sarris P.F."/>
        </authorList>
    </citation>
    <scope>NUCLEOTIDE SEQUENCE [LARGE SCALE GENOMIC DNA]</scope>
    <source>
        <strain evidence="3">cv. PFS-1207/04</strain>
    </source>
</reference>
<dbReference type="Proteomes" id="UP000266723">
    <property type="component" value="Unassembled WGS sequence"/>
</dbReference>
<dbReference type="EMBL" id="QGKV02000297">
    <property type="protein sequence ID" value="KAF3611480.1"/>
    <property type="molecule type" value="Genomic_DNA"/>
</dbReference>
<comment type="caution">
    <text evidence="2">The sequence shown here is derived from an EMBL/GenBank/DDBJ whole genome shotgun (WGS) entry which is preliminary data.</text>
</comment>
<feature type="region of interest" description="Disordered" evidence="1">
    <location>
        <begin position="1"/>
        <end position="23"/>
    </location>
</feature>
<evidence type="ECO:0000313" key="3">
    <source>
        <dbReference type="Proteomes" id="UP000266723"/>
    </source>
</evidence>
<accession>A0ABQ7F934</accession>
<evidence type="ECO:0000313" key="2">
    <source>
        <dbReference type="EMBL" id="KAF3611480.1"/>
    </source>
</evidence>
<gene>
    <name evidence="2" type="ORF">DY000_02047789</name>
</gene>
<proteinExistence type="predicted"/>
<name>A0ABQ7F934_BRACR</name>